<dbReference type="InterPro" id="IPR008963">
    <property type="entry name" value="Purple_acid_Pase-like_N"/>
</dbReference>
<dbReference type="OrthoDB" id="9809781at2"/>
<sequence length="423" mass="47418">MRLRRIGPFFCVVAALVILISVGFSPTLLAESIENASTPKHITLTWTGDTQTTQTITWQTDEPVTGQVRFAKKGESEMLPDGATRISSHMQPVTTNQGIRYIHSATLTGLKSGGHYIYQVSGGSAWSEQKTFTTARIDSKEFTFLVFGDSQSINYDTWRSTLQYAHQAHPRAAFITNVGDLVDVGQDYAQWHSWFTAGKGIIDSIPVMPIPGNHESYTVERKFSMPTLFTSQFSLPLNGPEGMQEQAYSFDYGDVHFVMLDSQAGEQKQFLPDLLARQKVWLEKDLAQTTKRFTIVFIHRPLYDNKTFRDNIAIREILTPLFDAHQVDVVFTGHDHVYARTYPVRDSEVSPDGTIYVATGRSGSKSYSTVTANPLNEFFYNPQDEPNYLIVAVTADSISVKAFKQSGTLIDAWAVNKRQQIAN</sequence>
<dbReference type="PANTHER" id="PTHR45867">
    <property type="entry name" value="PURPLE ACID PHOSPHATASE"/>
    <property type="match status" value="1"/>
</dbReference>
<dbReference type="InterPro" id="IPR015914">
    <property type="entry name" value="PAPs_N"/>
</dbReference>
<dbReference type="RefSeq" id="WP_066236690.1">
    <property type="nucleotide sequence ID" value="NZ_LSGP01000001.1"/>
</dbReference>
<dbReference type="GO" id="GO:0003993">
    <property type="term" value="F:acid phosphatase activity"/>
    <property type="evidence" value="ECO:0007669"/>
    <property type="project" value="InterPro"/>
</dbReference>
<proteinExistence type="predicted"/>
<protein>
    <submittedName>
        <fullName evidence="4">Metallophosphoesterase</fullName>
    </submittedName>
</protein>
<feature type="domain" description="Purple acid phosphatase N-terminal" evidence="3">
    <location>
        <begin position="39"/>
        <end position="134"/>
    </location>
</feature>
<keyword evidence="5" id="KW-1185">Reference proteome</keyword>
<dbReference type="Proteomes" id="UP000076268">
    <property type="component" value="Unassembled WGS sequence"/>
</dbReference>
<accession>A0A154BW98</accession>
<dbReference type="InterPro" id="IPR004843">
    <property type="entry name" value="Calcineurin-like_PHP"/>
</dbReference>
<dbReference type="PANTHER" id="PTHR45867:SF3">
    <property type="entry name" value="ACID PHOSPHATASE TYPE 7"/>
    <property type="match status" value="1"/>
</dbReference>
<dbReference type="SUPFAM" id="SSF56300">
    <property type="entry name" value="Metallo-dependent phosphatases"/>
    <property type="match status" value="1"/>
</dbReference>
<evidence type="ECO:0000256" key="1">
    <source>
        <dbReference type="ARBA" id="ARBA00022729"/>
    </source>
</evidence>
<dbReference type="STRING" id="1794912.AXX12_00495"/>
<dbReference type="SUPFAM" id="SSF49363">
    <property type="entry name" value="Purple acid phosphatase, N-terminal domain"/>
    <property type="match status" value="1"/>
</dbReference>
<dbReference type="Pfam" id="PF16656">
    <property type="entry name" value="Pur_ac_phosph_N"/>
    <property type="match status" value="1"/>
</dbReference>
<dbReference type="GO" id="GO:0046872">
    <property type="term" value="F:metal ion binding"/>
    <property type="evidence" value="ECO:0007669"/>
    <property type="project" value="InterPro"/>
</dbReference>
<dbReference type="AlphaFoldDB" id="A0A154BW98"/>
<evidence type="ECO:0000313" key="5">
    <source>
        <dbReference type="Proteomes" id="UP000076268"/>
    </source>
</evidence>
<reference evidence="4 5" key="1">
    <citation type="submission" date="2016-02" db="EMBL/GenBank/DDBJ databases">
        <title>Anaerosporomusa subterraneum gen. nov., sp. nov., a spore-forming obligate anaerobe isolated from saprolite.</title>
        <authorList>
            <person name="Choi J.K."/>
            <person name="Shah M."/>
            <person name="Yee N."/>
        </authorList>
    </citation>
    <scope>NUCLEOTIDE SEQUENCE [LARGE SCALE GENOMIC DNA]</scope>
    <source>
        <strain evidence="4 5">RU4</strain>
    </source>
</reference>
<evidence type="ECO:0000259" key="3">
    <source>
        <dbReference type="Pfam" id="PF16656"/>
    </source>
</evidence>
<evidence type="ECO:0000259" key="2">
    <source>
        <dbReference type="Pfam" id="PF00149"/>
    </source>
</evidence>
<organism evidence="4 5">
    <name type="scientific">Anaerosporomusa subterranea</name>
    <dbReference type="NCBI Taxonomy" id="1794912"/>
    <lineage>
        <taxon>Bacteria</taxon>
        <taxon>Bacillati</taxon>
        <taxon>Bacillota</taxon>
        <taxon>Negativicutes</taxon>
        <taxon>Acetonemataceae</taxon>
        <taxon>Anaerosporomusa</taxon>
    </lineage>
</organism>
<dbReference type="Pfam" id="PF00149">
    <property type="entry name" value="Metallophos"/>
    <property type="match status" value="1"/>
</dbReference>
<comment type="caution">
    <text evidence="4">The sequence shown here is derived from an EMBL/GenBank/DDBJ whole genome shotgun (WGS) entry which is preliminary data.</text>
</comment>
<dbReference type="Gene3D" id="3.60.21.10">
    <property type="match status" value="1"/>
</dbReference>
<evidence type="ECO:0000313" key="4">
    <source>
        <dbReference type="EMBL" id="KYZ78060.1"/>
    </source>
</evidence>
<dbReference type="Gene3D" id="2.60.40.380">
    <property type="entry name" value="Purple acid phosphatase-like, N-terminal"/>
    <property type="match status" value="1"/>
</dbReference>
<feature type="domain" description="Calcineurin-like phosphoesterase" evidence="2">
    <location>
        <begin position="143"/>
        <end position="338"/>
    </location>
</feature>
<dbReference type="EMBL" id="LSGP01000001">
    <property type="protein sequence ID" value="KYZ78060.1"/>
    <property type="molecule type" value="Genomic_DNA"/>
</dbReference>
<keyword evidence="1" id="KW-0732">Signal</keyword>
<dbReference type="InterPro" id="IPR029052">
    <property type="entry name" value="Metallo-depent_PP-like"/>
</dbReference>
<name>A0A154BW98_ANASB</name>
<gene>
    <name evidence="4" type="ORF">AXX12_00495</name>
</gene>